<evidence type="ECO:0000256" key="1">
    <source>
        <dbReference type="ARBA" id="ARBA00004225"/>
    </source>
</evidence>
<dbReference type="PRINTS" id="PR00926">
    <property type="entry name" value="MITOCARRIER"/>
</dbReference>
<name>A0AA38HC11_9TREE</name>
<dbReference type="InterPro" id="IPR023395">
    <property type="entry name" value="MCP_dom_sf"/>
</dbReference>
<dbReference type="GO" id="GO:1904983">
    <property type="term" value="P:glycine import into mitochondrion"/>
    <property type="evidence" value="ECO:0007669"/>
    <property type="project" value="UniProtKB-UniRule"/>
</dbReference>
<accession>A0AA38HC11</accession>
<dbReference type="InterPro" id="IPR018108">
    <property type="entry name" value="MCP_transmembrane"/>
</dbReference>
<evidence type="ECO:0000256" key="5">
    <source>
        <dbReference type="ARBA" id="ARBA00022792"/>
    </source>
</evidence>
<organism evidence="12 13">
    <name type="scientific">Dioszegia hungarica</name>
    <dbReference type="NCBI Taxonomy" id="4972"/>
    <lineage>
        <taxon>Eukaryota</taxon>
        <taxon>Fungi</taxon>
        <taxon>Dikarya</taxon>
        <taxon>Basidiomycota</taxon>
        <taxon>Agaricomycotina</taxon>
        <taxon>Tremellomycetes</taxon>
        <taxon>Tremellales</taxon>
        <taxon>Bulleribasidiaceae</taxon>
        <taxon>Dioszegia</taxon>
    </lineage>
</organism>
<keyword evidence="4 10" id="KW-0677">Repeat</keyword>
<protein>
    <recommendedName>
        <fullName evidence="10">Mitochondrial glycine transporter</fullName>
    </recommendedName>
    <alternativeName>
        <fullName evidence="10">Solute carrier family 25 member 38 homolog</fullName>
    </alternativeName>
</protein>
<feature type="repeat" description="Solcar" evidence="11">
    <location>
        <begin position="155"/>
        <end position="240"/>
    </location>
</feature>
<evidence type="ECO:0000256" key="11">
    <source>
        <dbReference type="PROSITE-ProRule" id="PRU00282"/>
    </source>
</evidence>
<dbReference type="InterPro" id="IPR030847">
    <property type="entry name" value="Hem25/SLC25A38"/>
</dbReference>
<dbReference type="EMBL" id="JAKWFO010000004">
    <property type="protein sequence ID" value="KAI9637615.1"/>
    <property type="molecule type" value="Genomic_DNA"/>
</dbReference>
<dbReference type="PROSITE" id="PS50920">
    <property type="entry name" value="SOLCAR"/>
    <property type="match status" value="3"/>
</dbReference>
<comment type="function">
    <text evidence="10">Mitochondrial glycine transporter that imports glycine into the mitochondrial matrix. Plays an important role in providing glycine for the first enzymatic step in heme biosynthesis, the condensation of glycine with succinyl-CoA to produce 5-aminolevulinate (ALA) in the miochondrial matrix.</text>
</comment>
<dbReference type="GO" id="GO:0015187">
    <property type="term" value="F:glycine transmembrane transporter activity"/>
    <property type="evidence" value="ECO:0007669"/>
    <property type="project" value="UniProtKB-UniRule"/>
</dbReference>
<evidence type="ECO:0000256" key="4">
    <source>
        <dbReference type="ARBA" id="ARBA00022737"/>
    </source>
</evidence>
<feature type="repeat" description="Solcar" evidence="11">
    <location>
        <begin position="18"/>
        <end position="108"/>
    </location>
</feature>
<dbReference type="GO" id="GO:0005743">
    <property type="term" value="C:mitochondrial inner membrane"/>
    <property type="evidence" value="ECO:0007669"/>
    <property type="project" value="UniProtKB-SubCell"/>
</dbReference>
<comment type="catalytic activity">
    <reaction evidence="9 10">
        <text>glycine(in) = glycine(out)</text>
        <dbReference type="Rhea" id="RHEA:70715"/>
        <dbReference type="ChEBI" id="CHEBI:57305"/>
    </reaction>
</comment>
<dbReference type="PANTHER" id="PTHR46181">
    <property type="entry name" value="MITOCHONDRIAL GLYCINE TRANSPORTER"/>
    <property type="match status" value="1"/>
</dbReference>
<evidence type="ECO:0000256" key="10">
    <source>
        <dbReference type="HAMAP-Rule" id="MF_03064"/>
    </source>
</evidence>
<evidence type="ECO:0000256" key="9">
    <source>
        <dbReference type="ARBA" id="ARBA00034060"/>
    </source>
</evidence>
<dbReference type="Pfam" id="PF00153">
    <property type="entry name" value="Mito_carr"/>
    <property type="match status" value="3"/>
</dbReference>
<keyword evidence="2 10" id="KW-0813">Transport</keyword>
<keyword evidence="8 10" id="KW-0472">Membrane</keyword>
<keyword evidence="7 10" id="KW-0496">Mitochondrion</keyword>
<feature type="repeat" description="Solcar" evidence="11">
    <location>
        <begin position="252"/>
        <end position="336"/>
    </location>
</feature>
<evidence type="ECO:0000256" key="6">
    <source>
        <dbReference type="ARBA" id="ARBA00022989"/>
    </source>
</evidence>
<dbReference type="InterPro" id="IPR002067">
    <property type="entry name" value="MCP"/>
</dbReference>
<keyword evidence="6 10" id="KW-1133">Transmembrane helix</keyword>
<evidence type="ECO:0000256" key="8">
    <source>
        <dbReference type="ARBA" id="ARBA00023136"/>
    </source>
</evidence>
<keyword evidence="13" id="KW-1185">Reference proteome</keyword>
<dbReference type="Proteomes" id="UP001164286">
    <property type="component" value="Unassembled WGS sequence"/>
</dbReference>
<dbReference type="AlphaFoldDB" id="A0AA38HC11"/>
<reference evidence="12" key="1">
    <citation type="journal article" date="2022" name="G3 (Bethesda)">
        <title>High quality genome of the basidiomycete yeast Dioszegia hungarica PDD-24b-2 isolated from cloud water.</title>
        <authorList>
            <person name="Jarrige D."/>
            <person name="Haridas S."/>
            <person name="Bleykasten-Grosshans C."/>
            <person name="Joly M."/>
            <person name="Nadalig T."/>
            <person name="Sancelme M."/>
            <person name="Vuilleumier S."/>
            <person name="Grigoriev I.V."/>
            <person name="Amato P."/>
            <person name="Bringel F."/>
        </authorList>
    </citation>
    <scope>NUCLEOTIDE SEQUENCE</scope>
    <source>
        <strain evidence="12">PDD-24b-2</strain>
    </source>
</reference>
<comment type="subcellular location">
    <subcellularLocation>
        <location evidence="10">Mitochondrion inner membrane</location>
        <topology evidence="10">Multi-pass membrane protein</topology>
    </subcellularLocation>
    <subcellularLocation>
        <location evidence="1">Mitochondrion membrane</location>
        <topology evidence="1">Multi-pass membrane protein</topology>
    </subcellularLocation>
</comment>
<proteinExistence type="inferred from homology"/>
<keyword evidence="3 10" id="KW-0812">Transmembrane</keyword>
<gene>
    <name evidence="12" type="ORF">MKK02DRAFT_43541</name>
</gene>
<evidence type="ECO:0000313" key="13">
    <source>
        <dbReference type="Proteomes" id="UP001164286"/>
    </source>
</evidence>
<evidence type="ECO:0000256" key="3">
    <source>
        <dbReference type="ARBA" id="ARBA00022692"/>
    </source>
</evidence>
<dbReference type="PANTHER" id="PTHR46181:SF3">
    <property type="entry name" value="MITOCHONDRIAL GLYCINE TRANSPORTER"/>
    <property type="match status" value="1"/>
</dbReference>
<dbReference type="RefSeq" id="XP_052947392.1">
    <property type="nucleotide sequence ID" value="XM_053092480.1"/>
</dbReference>
<evidence type="ECO:0000256" key="7">
    <source>
        <dbReference type="ARBA" id="ARBA00023128"/>
    </source>
</evidence>
<keyword evidence="5 10" id="KW-0999">Mitochondrion inner membrane</keyword>
<dbReference type="SUPFAM" id="SSF103506">
    <property type="entry name" value="Mitochondrial carrier"/>
    <property type="match status" value="1"/>
</dbReference>
<comment type="caution">
    <text evidence="12">The sequence shown here is derived from an EMBL/GenBank/DDBJ whole genome shotgun (WGS) entry which is preliminary data.</text>
</comment>
<sequence length="342" mass="36339">MSTAVALPPPPIRTTKDLKAAHHLSSGGASGLASAITLQPLDLLKTRLQQAYATEAKGAKRRKLSQVVSGVLRDDGIQGLWRGTTPTVVRNVPGVAMYFYSLSAIRGYLTTIPFFAIPLTQPTGQPPTAVAALPASSVPAAAPISPASNTALVKLSPQGNLIAGAIGRTGVGFILNPVTVLKARFESGQYKEYKSLFSAFKSLLRQNGVRGLFQGFTATAARDAPYAGMYLVFYEKGKDLAGRLVKPEWGIPYAAQHSVSGALAAILATTITSPADVVKTRMQVNFTNHPTIRIAISKIYADRGLAGFFSGSSLRVSRKAASSAIAWTVYEGLLLFYRDREA</sequence>
<dbReference type="HAMAP" id="MF_03064">
    <property type="entry name" value="SLC25A38"/>
    <property type="match status" value="1"/>
</dbReference>
<comment type="similarity">
    <text evidence="10">Belongs to the mitochondrial carrier (TC 2.A.29) family. SLC25A38 subfamily.</text>
</comment>
<dbReference type="GeneID" id="77731685"/>
<evidence type="ECO:0000313" key="12">
    <source>
        <dbReference type="EMBL" id="KAI9637615.1"/>
    </source>
</evidence>
<evidence type="ECO:0000256" key="2">
    <source>
        <dbReference type="ARBA" id="ARBA00022448"/>
    </source>
</evidence>
<dbReference type="Gene3D" id="1.50.40.10">
    <property type="entry name" value="Mitochondrial carrier domain"/>
    <property type="match status" value="2"/>
</dbReference>